<accession>A0A409VPF8</accession>
<organism evidence="3 4">
    <name type="scientific">Panaeolus cyanescens</name>
    <dbReference type="NCBI Taxonomy" id="181874"/>
    <lineage>
        <taxon>Eukaryota</taxon>
        <taxon>Fungi</taxon>
        <taxon>Dikarya</taxon>
        <taxon>Basidiomycota</taxon>
        <taxon>Agaricomycotina</taxon>
        <taxon>Agaricomycetes</taxon>
        <taxon>Agaricomycetidae</taxon>
        <taxon>Agaricales</taxon>
        <taxon>Agaricineae</taxon>
        <taxon>Galeropsidaceae</taxon>
        <taxon>Panaeolus</taxon>
    </lineage>
</organism>
<reference evidence="3 4" key="1">
    <citation type="journal article" date="2018" name="Evol. Lett.">
        <title>Horizontal gene cluster transfer increased hallucinogenic mushroom diversity.</title>
        <authorList>
            <person name="Reynolds H.T."/>
            <person name="Vijayakumar V."/>
            <person name="Gluck-Thaler E."/>
            <person name="Korotkin H.B."/>
            <person name="Matheny P.B."/>
            <person name="Slot J.C."/>
        </authorList>
    </citation>
    <scope>NUCLEOTIDE SEQUENCE [LARGE SCALE GENOMIC DNA]</scope>
    <source>
        <strain evidence="3 4">2629</strain>
    </source>
</reference>
<dbReference type="InParanoid" id="A0A409VPF8"/>
<dbReference type="Proteomes" id="UP000284842">
    <property type="component" value="Unassembled WGS sequence"/>
</dbReference>
<feature type="domain" description="Protein CPL1-like" evidence="2">
    <location>
        <begin position="227"/>
        <end position="279"/>
    </location>
</feature>
<evidence type="ECO:0000313" key="3">
    <source>
        <dbReference type="EMBL" id="PPQ68127.1"/>
    </source>
</evidence>
<protein>
    <recommendedName>
        <fullName evidence="2">Protein CPL1-like domain-containing protein</fullName>
    </recommendedName>
</protein>
<feature type="chain" id="PRO_5019109505" description="Protein CPL1-like domain-containing protein" evidence="1">
    <location>
        <begin position="20"/>
        <end position="308"/>
    </location>
</feature>
<dbReference type="Pfam" id="PF21671">
    <property type="entry name" value="CPL1-like"/>
    <property type="match status" value="1"/>
</dbReference>
<dbReference type="InterPro" id="IPR048661">
    <property type="entry name" value="CPL1-like"/>
</dbReference>
<comment type="caution">
    <text evidence="3">The sequence shown here is derived from an EMBL/GenBank/DDBJ whole genome shotgun (WGS) entry which is preliminary data.</text>
</comment>
<dbReference type="PANTHER" id="PTHR35192:SF2">
    <property type="entry name" value="APPLE DOMAIN-CONTAINING PROTEIN"/>
    <property type="match status" value="1"/>
</dbReference>
<dbReference type="InterPro" id="IPR038955">
    <property type="entry name" value="PriA/CPL1_fungi"/>
</dbReference>
<evidence type="ECO:0000259" key="2">
    <source>
        <dbReference type="Pfam" id="PF21671"/>
    </source>
</evidence>
<keyword evidence="4" id="KW-1185">Reference proteome</keyword>
<proteinExistence type="predicted"/>
<evidence type="ECO:0000313" key="4">
    <source>
        <dbReference type="Proteomes" id="UP000284842"/>
    </source>
</evidence>
<feature type="signal peptide" evidence="1">
    <location>
        <begin position="1"/>
        <end position="19"/>
    </location>
</feature>
<sequence length="308" mass="32294">MLFKSFIGVVLSLSSVAHATGGKPGGGGGGDDVCGEVNGSLVVKSQFFPYKSVNYGPIRGCFCISNLPGILATNPNAIAAVALSGKSAVIDAITDLINKCNGHQTCRYPPNSVPACLPGNPCGFTCKNGFFPTPTKKPTSCTCPKPYTVCNGQCGLYKACPSGHVKRELSGTARRCPYGLTACGIPGRGLQSWECVDTRSDLESCKINVLPLSSTQLISIGSSSIGGGCMLSLDPLYPEGNGVDCSAIRGVSDVSCVRSRCVVHRCMPGFKPTPYGDNCTEEKHDTEELLASQFGLEHVPLGQRDEDE</sequence>
<dbReference type="AlphaFoldDB" id="A0A409VPF8"/>
<dbReference type="OrthoDB" id="439917at2759"/>
<keyword evidence="1" id="KW-0732">Signal</keyword>
<evidence type="ECO:0000256" key="1">
    <source>
        <dbReference type="SAM" id="SignalP"/>
    </source>
</evidence>
<name>A0A409VPF8_9AGAR</name>
<dbReference type="PANTHER" id="PTHR35192">
    <property type="entry name" value="PROTEIN, PUTATIVE-RELATED"/>
    <property type="match status" value="1"/>
</dbReference>
<dbReference type="EMBL" id="NHTK01006014">
    <property type="protein sequence ID" value="PPQ68127.1"/>
    <property type="molecule type" value="Genomic_DNA"/>
</dbReference>
<gene>
    <name evidence="3" type="ORF">CVT24_002953</name>
</gene>
<dbReference type="STRING" id="181874.A0A409VPF8"/>